<keyword evidence="2" id="KW-1185">Reference proteome</keyword>
<accession>A0ABX0UM30</accession>
<dbReference type="Proteomes" id="UP001179181">
    <property type="component" value="Unassembled WGS sequence"/>
</dbReference>
<protein>
    <submittedName>
        <fullName evidence="1">Uncharacterized protein</fullName>
    </submittedName>
</protein>
<evidence type="ECO:0000313" key="1">
    <source>
        <dbReference type="EMBL" id="NIJ52735.1"/>
    </source>
</evidence>
<proteinExistence type="predicted"/>
<name>A0ABX0UM30_9BACT</name>
<gene>
    <name evidence="1" type="ORF">FHS68_001905</name>
</gene>
<dbReference type="EMBL" id="JAASQJ010000002">
    <property type="protein sequence ID" value="NIJ52735.1"/>
    <property type="molecule type" value="Genomic_DNA"/>
</dbReference>
<evidence type="ECO:0000313" key="2">
    <source>
        <dbReference type="Proteomes" id="UP001179181"/>
    </source>
</evidence>
<comment type="caution">
    <text evidence="1">The sequence shown here is derived from an EMBL/GenBank/DDBJ whole genome shotgun (WGS) entry which is preliminary data.</text>
</comment>
<reference evidence="1 2" key="1">
    <citation type="submission" date="2020-03" db="EMBL/GenBank/DDBJ databases">
        <title>Genomic Encyclopedia of Type Strains, Phase IV (KMG-IV): sequencing the most valuable type-strain genomes for metagenomic binning, comparative biology and taxonomic classification.</title>
        <authorList>
            <person name="Goeker M."/>
        </authorList>
    </citation>
    <scope>NUCLEOTIDE SEQUENCE [LARGE SCALE GENOMIC DNA]</scope>
    <source>
        <strain evidence="1 2">DSM 102865</strain>
    </source>
</reference>
<sequence length="30" mass="3589">MRNAENNLLSYKLYIVNVFYIFVAKQVKLP</sequence>
<organism evidence="1 2">
    <name type="scientific">Dyadobacter arcticus</name>
    <dbReference type="NCBI Taxonomy" id="1078754"/>
    <lineage>
        <taxon>Bacteria</taxon>
        <taxon>Pseudomonadati</taxon>
        <taxon>Bacteroidota</taxon>
        <taxon>Cytophagia</taxon>
        <taxon>Cytophagales</taxon>
        <taxon>Spirosomataceae</taxon>
        <taxon>Dyadobacter</taxon>
    </lineage>
</organism>